<evidence type="ECO:0000256" key="1">
    <source>
        <dbReference type="ARBA" id="ARBA00007964"/>
    </source>
</evidence>
<feature type="domain" description="Prephenate/arogenate dehydrogenase" evidence="5">
    <location>
        <begin position="4"/>
        <end position="291"/>
    </location>
</feature>
<dbReference type="InterPro" id="IPR046825">
    <property type="entry name" value="PDH_C"/>
</dbReference>
<dbReference type="InterPro" id="IPR050812">
    <property type="entry name" value="Preph/Arog_dehydrog"/>
</dbReference>
<dbReference type="Pfam" id="PF02153">
    <property type="entry name" value="PDH_N"/>
    <property type="match status" value="1"/>
</dbReference>
<dbReference type="InterPro" id="IPR008927">
    <property type="entry name" value="6-PGluconate_DH-like_C_sf"/>
</dbReference>
<dbReference type="PANTHER" id="PTHR21363:SF0">
    <property type="entry name" value="PREPHENATE DEHYDROGENASE [NADP(+)]"/>
    <property type="match status" value="1"/>
</dbReference>
<proteinExistence type="inferred from homology"/>
<dbReference type="Proteomes" id="UP001431199">
    <property type="component" value="Unassembled WGS sequence"/>
</dbReference>
<evidence type="ECO:0000259" key="5">
    <source>
        <dbReference type="PROSITE" id="PS51176"/>
    </source>
</evidence>
<keyword evidence="7" id="KW-1185">Reference proteome</keyword>
<dbReference type="SUPFAM" id="SSF55021">
    <property type="entry name" value="ACT-like"/>
    <property type="match status" value="1"/>
</dbReference>
<dbReference type="Gene3D" id="1.10.3660.10">
    <property type="entry name" value="6-phosphogluconate dehydrogenase C-terminal like domain"/>
    <property type="match status" value="1"/>
</dbReference>
<dbReference type="InterPro" id="IPR045865">
    <property type="entry name" value="ACT-like_dom_sf"/>
</dbReference>
<organism evidence="6 7">
    <name type="scientific">Eubacterium album</name>
    <dbReference type="NCBI Taxonomy" id="2978477"/>
    <lineage>
        <taxon>Bacteria</taxon>
        <taxon>Bacillati</taxon>
        <taxon>Bacillota</taxon>
        <taxon>Clostridia</taxon>
        <taxon>Eubacteriales</taxon>
        <taxon>Eubacteriaceae</taxon>
        <taxon>Eubacterium</taxon>
    </lineage>
</organism>
<dbReference type="InterPro" id="IPR003099">
    <property type="entry name" value="Prephen_DH"/>
</dbReference>
<evidence type="ECO:0000256" key="4">
    <source>
        <dbReference type="ARBA" id="ARBA00029440"/>
    </source>
</evidence>
<dbReference type="InterPro" id="IPR036291">
    <property type="entry name" value="NAD(P)-bd_dom_sf"/>
</dbReference>
<protein>
    <submittedName>
        <fullName evidence="6">Prephenate dehydrogenase</fullName>
    </submittedName>
</protein>
<dbReference type="Pfam" id="PF20463">
    <property type="entry name" value="PDH_C"/>
    <property type="match status" value="1"/>
</dbReference>
<accession>A0ABT2M254</accession>
<evidence type="ECO:0000313" key="7">
    <source>
        <dbReference type="Proteomes" id="UP001431199"/>
    </source>
</evidence>
<dbReference type="EMBL" id="JAODBU010000008">
    <property type="protein sequence ID" value="MCT7399198.1"/>
    <property type="molecule type" value="Genomic_DNA"/>
</dbReference>
<sequence length="366" mass="41014">MRKLTFGFIGIGLIGGSIAKAIRRVLPESTIIVYNRRESSRTLALNDGTANIATDKVDSTFSQCDYIFLCTPVEKNVEYLSILKKIINDNCIITDVGSVKTNIHQAVNAIGLEEHFIGGHPMAGSEKTGYENANDRLVENAYYPLTPTNKVEQKYVDELTKIVKMIGAIPIRISYEEHDKVVAAISHLPHLIAASLVNLVKHNDSKEEYMKTLAAGGFKDITRIASSSPEMWEQICMTNTKNISIMLDKYIHDLKDIKSSLDNKRGSDINALITESRDYRDNIEEHNNSIIPRSYRIYCNIIDESGAIATIATILATSGVSIKNIGIVHNREFEDGVLKISFYDQDSADRAVEMLERHKYDIVKRQ</sequence>
<keyword evidence="2" id="KW-0560">Oxidoreductase</keyword>
<dbReference type="SUPFAM" id="SSF51735">
    <property type="entry name" value="NAD(P)-binding Rossmann-fold domains"/>
    <property type="match status" value="1"/>
</dbReference>
<name>A0ABT2M254_9FIRM</name>
<dbReference type="InterPro" id="IPR046826">
    <property type="entry name" value="PDH_N"/>
</dbReference>
<dbReference type="RefSeq" id="WP_260978768.1">
    <property type="nucleotide sequence ID" value="NZ_JAODBU010000008.1"/>
</dbReference>
<comment type="similarity">
    <text evidence="1">Belongs to the prephenate/arogenate dehydrogenase family.</text>
</comment>
<dbReference type="Gene3D" id="3.40.50.720">
    <property type="entry name" value="NAD(P)-binding Rossmann-like Domain"/>
    <property type="match status" value="1"/>
</dbReference>
<reference evidence="6" key="1">
    <citation type="submission" date="2022-09" db="EMBL/GenBank/DDBJ databases">
        <title>Eubacterium sp. LFL-14 isolated from human feces.</title>
        <authorList>
            <person name="Liu F."/>
        </authorList>
    </citation>
    <scope>NUCLEOTIDE SEQUENCE</scope>
    <source>
        <strain evidence="6">LFL-14</strain>
    </source>
</reference>
<keyword evidence="3" id="KW-0028">Amino-acid biosynthesis</keyword>
<gene>
    <name evidence="6" type="ORF">N5B56_08920</name>
</gene>
<dbReference type="SUPFAM" id="SSF48179">
    <property type="entry name" value="6-phosphogluconate dehydrogenase C-terminal domain-like"/>
    <property type="match status" value="1"/>
</dbReference>
<comment type="pathway">
    <text evidence="4">Amino-acid biosynthesis.</text>
</comment>
<evidence type="ECO:0000256" key="3">
    <source>
        <dbReference type="ARBA" id="ARBA00023141"/>
    </source>
</evidence>
<evidence type="ECO:0000313" key="6">
    <source>
        <dbReference type="EMBL" id="MCT7399198.1"/>
    </source>
</evidence>
<keyword evidence="3" id="KW-0057">Aromatic amino acid biosynthesis</keyword>
<comment type="caution">
    <text evidence="6">The sequence shown here is derived from an EMBL/GenBank/DDBJ whole genome shotgun (WGS) entry which is preliminary data.</text>
</comment>
<dbReference type="PANTHER" id="PTHR21363">
    <property type="entry name" value="PREPHENATE DEHYDROGENASE"/>
    <property type="match status" value="1"/>
</dbReference>
<evidence type="ECO:0000256" key="2">
    <source>
        <dbReference type="ARBA" id="ARBA00023002"/>
    </source>
</evidence>
<dbReference type="PROSITE" id="PS51176">
    <property type="entry name" value="PDH_ADH"/>
    <property type="match status" value="1"/>
</dbReference>